<protein>
    <submittedName>
        <fullName evidence="2">Extracellular solute-binding protein</fullName>
    </submittedName>
</protein>
<evidence type="ECO:0000313" key="3">
    <source>
        <dbReference type="Proteomes" id="UP000593601"/>
    </source>
</evidence>
<proteinExistence type="predicted"/>
<reference evidence="2 3" key="1">
    <citation type="submission" date="2020-10" db="EMBL/GenBank/DDBJ databases">
        <title>Blautia liquoris sp.nov., isolated from the mud in a fermentation cellar used for the production of Chinese strong-flavoured liquor.</title>
        <authorList>
            <person name="Lu L."/>
        </authorList>
    </citation>
    <scope>NUCLEOTIDE SEQUENCE [LARGE SCALE GENOMIC DNA]</scope>
    <source>
        <strain evidence="2 3">LZLJ-3</strain>
    </source>
</reference>
<dbReference type="PANTHER" id="PTHR43649">
    <property type="entry name" value="ARABINOSE-BINDING PROTEIN-RELATED"/>
    <property type="match status" value="1"/>
</dbReference>
<dbReference type="Gene3D" id="3.40.190.10">
    <property type="entry name" value="Periplasmic binding protein-like II"/>
    <property type="match status" value="1"/>
</dbReference>
<dbReference type="InterPro" id="IPR050490">
    <property type="entry name" value="Bact_solute-bd_prot1"/>
</dbReference>
<feature type="signal peptide" evidence="1">
    <location>
        <begin position="1"/>
        <end position="20"/>
    </location>
</feature>
<dbReference type="KEGG" id="bliq:INP51_02720"/>
<dbReference type="RefSeq" id="WP_193736218.1">
    <property type="nucleotide sequence ID" value="NZ_CP063304.1"/>
</dbReference>
<evidence type="ECO:0000313" key="2">
    <source>
        <dbReference type="EMBL" id="QOV19898.1"/>
    </source>
</evidence>
<dbReference type="InterPro" id="IPR006059">
    <property type="entry name" value="SBP"/>
</dbReference>
<dbReference type="Proteomes" id="UP000593601">
    <property type="component" value="Chromosome"/>
</dbReference>
<sequence length="450" mass="50284">MKRKALVMLAVSIMTAAVMAGCGGSDKNGSSNESGKEKSDDVVTLRLWGGVPPEAGPQESCDLFNKEYKDRGIQVEYERFVNDETGNLKLETNLLSGTGIDLYISYASDQLEKRASGDMALDLSEFMKEDDFDLESYVGDMAKAYYVDGKPYSLPTKSDKYGIVINKDMFDKAGIEVPKDWTFEEFREIAKKLTHGEGQDKVYGMFWNTQQDITYPLNYLSVLTLGGDPMYQDENTTRFSDPVNIASIQLLKDMMAEDETSPTHTDSMTQKLSQEGTFLAEKSAMTVGPWMIRSIKDTANYPHEFVTAFAPYPVIDENQRNYTQGGYGDHLCINPKSEHTKEAWEFAKWYAMKGMIPLAKGGRVPAFNTYDVQEVTDAFMDGAEDLLDEESTKSVLIEPADNYAVPTITNHIAEIKKVLIEESEKALIGDESVEDAMKTADERSSVILNK</sequence>
<evidence type="ECO:0000256" key="1">
    <source>
        <dbReference type="SAM" id="SignalP"/>
    </source>
</evidence>
<dbReference type="PROSITE" id="PS51257">
    <property type="entry name" value="PROKAR_LIPOPROTEIN"/>
    <property type="match status" value="1"/>
</dbReference>
<organism evidence="2 3">
    <name type="scientific">Blautia liquoris</name>
    <dbReference type="NCBI Taxonomy" id="2779518"/>
    <lineage>
        <taxon>Bacteria</taxon>
        <taxon>Bacillati</taxon>
        <taxon>Bacillota</taxon>
        <taxon>Clostridia</taxon>
        <taxon>Lachnospirales</taxon>
        <taxon>Lachnospiraceae</taxon>
        <taxon>Blautia</taxon>
    </lineage>
</organism>
<dbReference type="Pfam" id="PF01547">
    <property type="entry name" value="SBP_bac_1"/>
    <property type="match status" value="1"/>
</dbReference>
<dbReference type="EMBL" id="CP063304">
    <property type="protein sequence ID" value="QOV19898.1"/>
    <property type="molecule type" value="Genomic_DNA"/>
</dbReference>
<keyword evidence="3" id="KW-1185">Reference proteome</keyword>
<accession>A0A7M2RIE7</accession>
<dbReference type="SUPFAM" id="SSF53850">
    <property type="entry name" value="Periplasmic binding protein-like II"/>
    <property type="match status" value="1"/>
</dbReference>
<dbReference type="PANTHER" id="PTHR43649:SF12">
    <property type="entry name" value="DIACETYLCHITOBIOSE BINDING PROTEIN DASA"/>
    <property type="match status" value="1"/>
</dbReference>
<dbReference type="AlphaFoldDB" id="A0A7M2RIE7"/>
<feature type="chain" id="PRO_5038775292" evidence="1">
    <location>
        <begin position="21"/>
        <end position="450"/>
    </location>
</feature>
<keyword evidence="1" id="KW-0732">Signal</keyword>
<name>A0A7M2RIE7_9FIRM</name>
<gene>
    <name evidence="2" type="ORF">INP51_02720</name>
</gene>